<dbReference type="InterPro" id="IPR024550">
    <property type="entry name" value="TFIIEa/SarR/Rpc3_HTH_dom"/>
</dbReference>
<name>R0MJU9_NOSB1</name>
<dbReference type="InterPro" id="IPR013083">
    <property type="entry name" value="Znf_RING/FYVE/PHD"/>
</dbReference>
<dbReference type="HOGENOM" id="CLU_056967_0_0_1"/>
<dbReference type="InterPro" id="IPR017919">
    <property type="entry name" value="TFIIE/TFIIEa_HTH"/>
</dbReference>
<proteinExistence type="inferred from homology"/>
<dbReference type="PROSITE" id="PS51344">
    <property type="entry name" value="HTH_TFE_IIE"/>
    <property type="match status" value="1"/>
</dbReference>
<keyword evidence="2" id="KW-0805">Transcription regulation</keyword>
<dbReference type="GO" id="GO:0005673">
    <property type="term" value="C:transcription factor TFIIE complex"/>
    <property type="evidence" value="ECO:0007669"/>
    <property type="project" value="TreeGrafter"/>
</dbReference>
<dbReference type="Proteomes" id="UP000016927">
    <property type="component" value="Unassembled WGS sequence"/>
</dbReference>
<comment type="similarity">
    <text evidence="1">Belongs to the TFIIE alpha subunit family.</text>
</comment>
<dbReference type="SUPFAM" id="SSF57783">
    <property type="entry name" value="Zinc beta-ribbon"/>
    <property type="match status" value="1"/>
</dbReference>
<keyword evidence="3" id="KW-0804">Transcription</keyword>
<keyword evidence="6" id="KW-0648">Protein biosynthesis</keyword>
<reference evidence="6 7" key="1">
    <citation type="journal article" date="2013" name="BMC Genomics">
        <title>Comparative genomics of parasitic silkworm microsporidia reveal an association between genome expansion and host adaptation.</title>
        <authorList>
            <person name="Pan G."/>
            <person name="Xu J."/>
            <person name="Li T."/>
            <person name="Xia Q."/>
            <person name="Liu S.L."/>
            <person name="Zhang G."/>
            <person name="Li S."/>
            <person name="Li C."/>
            <person name="Liu H."/>
            <person name="Yang L."/>
            <person name="Liu T."/>
            <person name="Zhang X."/>
            <person name="Wu Z."/>
            <person name="Fan W."/>
            <person name="Dang X."/>
            <person name="Xiang H."/>
            <person name="Tao M."/>
            <person name="Li Y."/>
            <person name="Hu J."/>
            <person name="Li Z."/>
            <person name="Lin L."/>
            <person name="Luo J."/>
            <person name="Geng L."/>
            <person name="Wang L."/>
            <person name="Long M."/>
            <person name="Wan Y."/>
            <person name="He N."/>
            <person name="Zhang Z."/>
            <person name="Lu C."/>
            <person name="Keeling P.J."/>
            <person name="Wang J."/>
            <person name="Xiang Z."/>
            <person name="Zhou Z."/>
        </authorList>
    </citation>
    <scope>NUCLEOTIDE SEQUENCE [LARGE SCALE GENOMIC DNA]</scope>
    <source>
        <strain evidence="7">CQ1 / CVCC 102059</strain>
    </source>
</reference>
<evidence type="ECO:0000256" key="2">
    <source>
        <dbReference type="ARBA" id="ARBA00023015"/>
    </source>
</evidence>
<dbReference type="Pfam" id="PF02002">
    <property type="entry name" value="TFIIE_alpha"/>
    <property type="match status" value="1"/>
</dbReference>
<dbReference type="OrthoDB" id="361102at2759"/>
<keyword evidence="7" id="KW-1185">Reference proteome</keyword>
<evidence type="ECO:0000313" key="7">
    <source>
        <dbReference type="Proteomes" id="UP000016927"/>
    </source>
</evidence>
<dbReference type="InterPro" id="IPR002853">
    <property type="entry name" value="TFIIE_asu"/>
</dbReference>
<dbReference type="OMA" id="MEFEPIM"/>
<organism evidence="6 7">
    <name type="scientific">Nosema bombycis (strain CQ1 / CVCC 102059)</name>
    <name type="common">Microsporidian parasite</name>
    <name type="synonym">Pebrine of silkworm</name>
    <dbReference type="NCBI Taxonomy" id="578461"/>
    <lineage>
        <taxon>Eukaryota</taxon>
        <taxon>Fungi</taxon>
        <taxon>Fungi incertae sedis</taxon>
        <taxon>Microsporidia</taxon>
        <taxon>Nosematidae</taxon>
        <taxon>Nosema</taxon>
    </lineage>
</organism>
<feature type="compositionally biased region" description="Basic and acidic residues" evidence="4">
    <location>
        <begin position="204"/>
        <end position="224"/>
    </location>
</feature>
<dbReference type="PANTHER" id="PTHR13097:SF7">
    <property type="entry name" value="GENERAL TRANSCRIPTION FACTOR IIE SUBUNIT 1"/>
    <property type="match status" value="1"/>
</dbReference>
<feature type="region of interest" description="Disordered" evidence="4">
    <location>
        <begin position="201"/>
        <end position="224"/>
    </location>
</feature>
<accession>R0MJU9</accession>
<dbReference type="PANTHER" id="PTHR13097">
    <property type="entry name" value="TRANSCRIPTION INITIATION FACTOR IIE, ALPHA SUBUNIT"/>
    <property type="match status" value="1"/>
</dbReference>
<protein>
    <submittedName>
        <fullName evidence="6">Transcription initiation factor IIE subunit alpha</fullName>
    </submittedName>
</protein>
<dbReference type="InterPro" id="IPR039997">
    <property type="entry name" value="TFE"/>
</dbReference>
<gene>
    <name evidence="6" type="primary">T2EA</name>
    <name evidence="6" type="ORF">NBO_27g0055</name>
</gene>
<dbReference type="GO" id="GO:0003743">
    <property type="term" value="F:translation initiation factor activity"/>
    <property type="evidence" value="ECO:0007669"/>
    <property type="project" value="UniProtKB-KW"/>
</dbReference>
<feature type="domain" description="HTH TFE/IIEalpha-type" evidence="5">
    <location>
        <begin position="7"/>
        <end position="97"/>
    </location>
</feature>
<keyword evidence="6" id="KW-0396">Initiation factor</keyword>
<dbReference type="EMBL" id="KB908935">
    <property type="protein sequence ID" value="EOB14500.1"/>
    <property type="molecule type" value="Genomic_DNA"/>
</dbReference>
<sequence length="224" mass="26570">MEFEPIMKKLIKTVVRKFYEPYHAVITDLILEDVLLYDSELVQKMKMHSKEVNRLLVSLKEDKILKYETKVEVKEDNRQFLSVVYYINYIEVKDIIKYKIYKITKKLENKSTNNDGYICSGCEKEFTALEAQAVMSNYEFKCDDCGEDLKENIGGLNEDNNTYSRFVGSITEIVDLLKQLDKYTIPSMDYFQLLELKKNRKKNEKGTGEKRNKQRRESRNRSKF</sequence>
<evidence type="ECO:0000256" key="1">
    <source>
        <dbReference type="ARBA" id="ARBA00008947"/>
    </source>
</evidence>
<evidence type="ECO:0000259" key="5">
    <source>
        <dbReference type="PROSITE" id="PS51344"/>
    </source>
</evidence>
<evidence type="ECO:0000256" key="3">
    <source>
        <dbReference type="ARBA" id="ARBA00023163"/>
    </source>
</evidence>
<evidence type="ECO:0000256" key="4">
    <source>
        <dbReference type="SAM" id="MobiDB-lite"/>
    </source>
</evidence>
<dbReference type="STRING" id="578461.R0MJU9"/>
<dbReference type="AlphaFoldDB" id="R0MJU9"/>
<dbReference type="VEuPathDB" id="MicrosporidiaDB:NBO_27g0055"/>
<dbReference type="SMART" id="SM00531">
    <property type="entry name" value="TFIIE"/>
    <property type="match status" value="1"/>
</dbReference>
<evidence type="ECO:0000313" key="6">
    <source>
        <dbReference type="EMBL" id="EOB14500.1"/>
    </source>
</evidence>
<dbReference type="GO" id="GO:0006367">
    <property type="term" value="P:transcription initiation at RNA polymerase II promoter"/>
    <property type="evidence" value="ECO:0007669"/>
    <property type="project" value="InterPro"/>
</dbReference>
<dbReference type="Gene3D" id="3.30.40.10">
    <property type="entry name" value="Zinc/RING finger domain, C3HC4 (zinc finger)"/>
    <property type="match status" value="1"/>
</dbReference>